<evidence type="ECO:0000313" key="2">
    <source>
        <dbReference type="EMBL" id="QNM12415.1"/>
    </source>
</evidence>
<dbReference type="NCBIfam" id="TIGR01538">
    <property type="entry name" value="portal_SPP1"/>
    <property type="match status" value="1"/>
</dbReference>
<reference evidence="2 3" key="1">
    <citation type="submission" date="2020-08" db="EMBL/GenBank/DDBJ databases">
        <authorList>
            <person name="Liu C."/>
            <person name="Sun Q."/>
        </authorList>
    </citation>
    <scope>NUCLEOTIDE SEQUENCE [LARGE SCALE GENOMIC DNA]</scope>
    <source>
        <strain evidence="2 3">NSJ-61</strain>
    </source>
</reference>
<keyword evidence="3" id="KW-1185">Reference proteome</keyword>
<sequence length="455" mass="52134">MSLSLDEKKDVLQRIIDDQHRRKDIAIAREYYYIDNPILRRGVLQDVKDLLRKADNRIAHNFHQLITDEEVDYLLSYAPIIDIGSETGNADIVKALGDDFLKTSRKLDIEACNSGCAWLHYWVDVNKKAIEYAIVPSDQVIPIMADSLKEQVERLIRYYPIIRTEGIAKKHYLRIEVWDDTSCEYFIVPGDRDSFTLGGAKDDGTIYHKHGKIPFIMFPNNNRHQGNLAKYQGLIDAYDIVVSGYVNDVMDIQQVIYILENYGGEDLDEFRKDLKRFKTVSVGNDGIDGSNGDLRTLTIDIPVEARNSLLDYLKKQIYTAGQALSRDVTSVGNASGQTLKFFYRDLDLKVGDKEVEFTAGFKELIRAICEYKGVAIKEPISITFTRNRISNDQETAQICKDSVGVIPTELIWANHPFVDDIEKCRKLWEAEHAEEDDYSKDFKPGSYEKKETQEE</sequence>
<name>A0A7G9GNN3_9FIRM</name>
<gene>
    <name evidence="2" type="ORF">H9Q80_00215</name>
</gene>
<dbReference type="InterPro" id="IPR006428">
    <property type="entry name" value="Portal_SPP1-type"/>
</dbReference>
<feature type="compositionally biased region" description="Basic and acidic residues" evidence="1">
    <location>
        <begin position="439"/>
        <end position="455"/>
    </location>
</feature>
<dbReference type="AlphaFoldDB" id="A0A7G9GNN3"/>
<feature type="region of interest" description="Disordered" evidence="1">
    <location>
        <begin position="433"/>
        <end position="455"/>
    </location>
</feature>
<dbReference type="KEGG" id="ehn:H9Q80_00215"/>
<accession>A0A7G9GNN3</accession>
<organism evidence="2 3">
    <name type="scientific">[Eubacterium] hominis</name>
    <dbReference type="NCBI Taxonomy" id="2764325"/>
    <lineage>
        <taxon>Bacteria</taxon>
        <taxon>Bacillati</taxon>
        <taxon>Bacillota</taxon>
        <taxon>Erysipelotrichia</taxon>
        <taxon>Erysipelotrichales</taxon>
        <taxon>Erysipelotrichaceae</taxon>
        <taxon>Amedibacillus</taxon>
    </lineage>
</organism>
<protein>
    <submittedName>
        <fullName evidence="2">Phage portal protein</fullName>
    </submittedName>
</protein>
<proteinExistence type="predicted"/>
<dbReference type="Pfam" id="PF05133">
    <property type="entry name" value="SPP1_portal"/>
    <property type="match status" value="1"/>
</dbReference>
<dbReference type="EMBL" id="CP060636">
    <property type="protein sequence ID" value="QNM12415.1"/>
    <property type="molecule type" value="Genomic_DNA"/>
</dbReference>
<evidence type="ECO:0000313" key="3">
    <source>
        <dbReference type="Proteomes" id="UP000515856"/>
    </source>
</evidence>
<dbReference type="RefSeq" id="WP_118667129.1">
    <property type="nucleotide sequence ID" value="NZ_CP060636.1"/>
</dbReference>
<dbReference type="InterPro" id="IPR021145">
    <property type="entry name" value="Portal_protein_SPP1_Gp6-like"/>
</dbReference>
<evidence type="ECO:0000256" key="1">
    <source>
        <dbReference type="SAM" id="MobiDB-lite"/>
    </source>
</evidence>
<dbReference type="Proteomes" id="UP000515856">
    <property type="component" value="Chromosome"/>
</dbReference>